<dbReference type="PANTHER" id="PTHR31659:SF0">
    <property type="entry name" value="EMB|CAB61945.1"/>
    <property type="match status" value="1"/>
</dbReference>
<dbReference type="Proteomes" id="UP000501690">
    <property type="component" value="Linkage Group LG1"/>
</dbReference>
<name>A0A4D6KZM5_VIGUN</name>
<dbReference type="EMBL" id="CP039345">
    <property type="protein sequence ID" value="QCD79674.1"/>
    <property type="molecule type" value="Genomic_DNA"/>
</dbReference>
<feature type="region of interest" description="Disordered" evidence="1">
    <location>
        <begin position="215"/>
        <end position="235"/>
    </location>
</feature>
<gene>
    <name evidence="2" type="ORF">DEO72_LG1g3321</name>
</gene>
<evidence type="ECO:0000313" key="2">
    <source>
        <dbReference type="EMBL" id="QCD79674.1"/>
    </source>
</evidence>
<dbReference type="AlphaFoldDB" id="A0A4D6KZM5"/>
<evidence type="ECO:0000256" key="1">
    <source>
        <dbReference type="SAM" id="MobiDB-lite"/>
    </source>
</evidence>
<feature type="region of interest" description="Disordered" evidence="1">
    <location>
        <begin position="281"/>
        <end position="306"/>
    </location>
</feature>
<feature type="compositionally biased region" description="Low complexity" evidence="1">
    <location>
        <begin position="215"/>
        <end position="230"/>
    </location>
</feature>
<keyword evidence="3" id="KW-1185">Reference proteome</keyword>
<feature type="compositionally biased region" description="Basic and acidic residues" evidence="1">
    <location>
        <begin position="293"/>
        <end position="306"/>
    </location>
</feature>
<organism evidence="2 3">
    <name type="scientific">Vigna unguiculata</name>
    <name type="common">Cowpea</name>
    <dbReference type="NCBI Taxonomy" id="3917"/>
    <lineage>
        <taxon>Eukaryota</taxon>
        <taxon>Viridiplantae</taxon>
        <taxon>Streptophyta</taxon>
        <taxon>Embryophyta</taxon>
        <taxon>Tracheophyta</taxon>
        <taxon>Spermatophyta</taxon>
        <taxon>Magnoliopsida</taxon>
        <taxon>eudicotyledons</taxon>
        <taxon>Gunneridae</taxon>
        <taxon>Pentapetalae</taxon>
        <taxon>rosids</taxon>
        <taxon>fabids</taxon>
        <taxon>Fabales</taxon>
        <taxon>Fabaceae</taxon>
        <taxon>Papilionoideae</taxon>
        <taxon>50 kb inversion clade</taxon>
        <taxon>NPAAA clade</taxon>
        <taxon>indigoferoid/millettioid clade</taxon>
        <taxon>Phaseoleae</taxon>
        <taxon>Vigna</taxon>
    </lineage>
</organism>
<feature type="region of interest" description="Disordered" evidence="1">
    <location>
        <begin position="37"/>
        <end position="73"/>
    </location>
</feature>
<proteinExistence type="predicted"/>
<sequence length="335" mass="37104">MCIRDSLRRIAPTISHTSDALGQHFVAAVADPRRRSCEVRPRSSLSDRFNRDGLRKSRSRKHASDGHGHDDAIGVAEGEGRVWRRKQWRRTAPVSYTHLTAIDSLRRIAPTISHTSDALGQHFVAAVADPRRRSCEVRPRSSLSDRFNRDGLRKSRSRKHASDGHGHDDAIGVAEGEGRHLHRSICLGSCGPAAYKHAVAVSDIFSDFSASFTISGQPSSSPTTSATVPHSSHRPAHLRRIAPTISHTSDALGQHFVAAVADPRRRSCEVRPRSSLSDLFNRDGLRKSRSRKHASDGHGHDDAIGVAEGEGRVWRRKQWRRTAQPWPRTVEGFSV</sequence>
<evidence type="ECO:0000313" key="3">
    <source>
        <dbReference type="Proteomes" id="UP000501690"/>
    </source>
</evidence>
<feature type="compositionally biased region" description="Basic and acidic residues" evidence="1">
    <location>
        <begin position="160"/>
        <end position="169"/>
    </location>
</feature>
<reference evidence="2 3" key="1">
    <citation type="submission" date="2019-04" db="EMBL/GenBank/DDBJ databases">
        <title>An improved genome assembly and genetic linkage map for asparagus bean, Vigna unguiculata ssp. sesquipedialis.</title>
        <authorList>
            <person name="Xia Q."/>
            <person name="Zhang R."/>
            <person name="Dong Y."/>
        </authorList>
    </citation>
    <scope>NUCLEOTIDE SEQUENCE [LARGE SCALE GENOMIC DNA]</scope>
    <source>
        <tissue evidence="2">Leaf</tissue>
    </source>
</reference>
<feature type="compositionally biased region" description="Basic and acidic residues" evidence="1">
    <location>
        <begin position="130"/>
        <end position="139"/>
    </location>
</feature>
<feature type="region of interest" description="Disordered" evidence="1">
    <location>
        <begin position="130"/>
        <end position="169"/>
    </location>
</feature>
<dbReference type="PANTHER" id="PTHR31659">
    <property type="entry name" value="PROTEIN: UPF0503-LIKE PROTEIN, PUTATIVE (DUF740)-RELATED"/>
    <property type="match status" value="1"/>
</dbReference>
<feature type="compositionally biased region" description="Basic and acidic residues" evidence="1">
    <location>
        <begin position="62"/>
        <end position="73"/>
    </location>
</feature>
<dbReference type="Pfam" id="PF05340">
    <property type="entry name" value="DUF740"/>
    <property type="match status" value="1"/>
</dbReference>
<accession>A0A4D6KZM5</accession>
<protein>
    <submittedName>
        <fullName evidence="2">Uncharacterized protein family UPF0503</fullName>
    </submittedName>
</protein>
<dbReference type="InterPro" id="IPR008004">
    <property type="entry name" value="OCTOPUS-like"/>
</dbReference>